<dbReference type="AlphaFoldDB" id="A0AAE0MFM9"/>
<reference evidence="2" key="2">
    <citation type="submission" date="2023-06" db="EMBL/GenBank/DDBJ databases">
        <authorList>
            <consortium name="Lawrence Berkeley National Laboratory"/>
            <person name="Haridas S."/>
            <person name="Hensen N."/>
            <person name="Bonometti L."/>
            <person name="Westerberg I."/>
            <person name="Brannstrom I.O."/>
            <person name="Guillou S."/>
            <person name="Cros-Aarteil S."/>
            <person name="Calhoun S."/>
            <person name="Kuo A."/>
            <person name="Mondo S."/>
            <person name="Pangilinan J."/>
            <person name="Riley R."/>
            <person name="Labutti K."/>
            <person name="Andreopoulos B."/>
            <person name="Lipzen A."/>
            <person name="Chen C."/>
            <person name="Yanf M."/>
            <person name="Daum C."/>
            <person name="Ng V."/>
            <person name="Clum A."/>
            <person name="Steindorff A."/>
            <person name="Ohm R."/>
            <person name="Martin F."/>
            <person name="Silar P."/>
            <person name="Natvig D."/>
            <person name="Lalanne C."/>
            <person name="Gautier V."/>
            <person name="Ament-Velasquez S.L."/>
            <person name="Kruys A."/>
            <person name="Hutchinson M.I."/>
            <person name="Powell A.J."/>
            <person name="Barry K."/>
            <person name="Miller A.N."/>
            <person name="Grigoriev I.V."/>
            <person name="Debuchy R."/>
            <person name="Gladieux P."/>
            <person name="Thoren M.H."/>
            <person name="Johannesson H."/>
        </authorList>
    </citation>
    <scope>NUCLEOTIDE SEQUENCE</scope>
    <source>
        <strain evidence="2">CBS 118394</strain>
    </source>
</reference>
<proteinExistence type="predicted"/>
<dbReference type="PANTHER" id="PTHR24148:SF64">
    <property type="entry name" value="HETEROKARYON INCOMPATIBILITY DOMAIN-CONTAINING PROTEIN"/>
    <property type="match status" value="1"/>
</dbReference>
<feature type="domain" description="Heterokaryon incompatibility" evidence="1">
    <location>
        <begin position="47"/>
        <end position="136"/>
    </location>
</feature>
<sequence length="146" mass="16604">MALNDHRYRQLEEGEFRLFLLNPSRSGTDDPLGELLTFKIDQPVRFCVLSFLWGSRRADDQANVLCGGGSGVKVPPNLVDALRTVHQRRQSQFFWADVLCINESAINERGTQAQMMAQILSKAESIEFYLNSESNSIKRLSNYYQG</sequence>
<dbReference type="PANTHER" id="PTHR24148">
    <property type="entry name" value="ANKYRIN REPEAT DOMAIN-CONTAINING PROTEIN 39 HOMOLOG-RELATED"/>
    <property type="match status" value="1"/>
</dbReference>
<comment type="caution">
    <text evidence="2">The sequence shown here is derived from an EMBL/GenBank/DDBJ whole genome shotgun (WGS) entry which is preliminary data.</text>
</comment>
<dbReference type="Proteomes" id="UP001283341">
    <property type="component" value="Unassembled WGS sequence"/>
</dbReference>
<gene>
    <name evidence="2" type="ORF">B0H66DRAFT_17806</name>
</gene>
<evidence type="ECO:0000313" key="3">
    <source>
        <dbReference type="Proteomes" id="UP001283341"/>
    </source>
</evidence>
<dbReference type="EMBL" id="JAUEDM010000001">
    <property type="protein sequence ID" value="KAK3329269.1"/>
    <property type="molecule type" value="Genomic_DNA"/>
</dbReference>
<dbReference type="Pfam" id="PF06985">
    <property type="entry name" value="HET"/>
    <property type="match status" value="1"/>
</dbReference>
<organism evidence="2 3">
    <name type="scientific">Apodospora peruviana</name>
    <dbReference type="NCBI Taxonomy" id="516989"/>
    <lineage>
        <taxon>Eukaryota</taxon>
        <taxon>Fungi</taxon>
        <taxon>Dikarya</taxon>
        <taxon>Ascomycota</taxon>
        <taxon>Pezizomycotina</taxon>
        <taxon>Sordariomycetes</taxon>
        <taxon>Sordariomycetidae</taxon>
        <taxon>Sordariales</taxon>
        <taxon>Lasiosphaeriaceae</taxon>
        <taxon>Apodospora</taxon>
    </lineage>
</organism>
<reference evidence="2" key="1">
    <citation type="journal article" date="2023" name="Mol. Phylogenet. Evol.">
        <title>Genome-scale phylogeny and comparative genomics of the fungal order Sordariales.</title>
        <authorList>
            <person name="Hensen N."/>
            <person name="Bonometti L."/>
            <person name="Westerberg I."/>
            <person name="Brannstrom I.O."/>
            <person name="Guillou S."/>
            <person name="Cros-Aarteil S."/>
            <person name="Calhoun S."/>
            <person name="Haridas S."/>
            <person name="Kuo A."/>
            <person name="Mondo S."/>
            <person name="Pangilinan J."/>
            <person name="Riley R."/>
            <person name="LaButti K."/>
            <person name="Andreopoulos B."/>
            <person name="Lipzen A."/>
            <person name="Chen C."/>
            <person name="Yan M."/>
            <person name="Daum C."/>
            <person name="Ng V."/>
            <person name="Clum A."/>
            <person name="Steindorff A."/>
            <person name="Ohm R.A."/>
            <person name="Martin F."/>
            <person name="Silar P."/>
            <person name="Natvig D.O."/>
            <person name="Lalanne C."/>
            <person name="Gautier V."/>
            <person name="Ament-Velasquez S.L."/>
            <person name="Kruys A."/>
            <person name="Hutchinson M.I."/>
            <person name="Powell A.J."/>
            <person name="Barry K."/>
            <person name="Miller A.N."/>
            <person name="Grigoriev I.V."/>
            <person name="Debuchy R."/>
            <person name="Gladieux P."/>
            <person name="Hiltunen Thoren M."/>
            <person name="Johannesson H."/>
        </authorList>
    </citation>
    <scope>NUCLEOTIDE SEQUENCE</scope>
    <source>
        <strain evidence="2">CBS 118394</strain>
    </source>
</reference>
<dbReference type="InterPro" id="IPR010730">
    <property type="entry name" value="HET"/>
</dbReference>
<accession>A0AAE0MFM9</accession>
<protein>
    <recommendedName>
        <fullName evidence="1">Heterokaryon incompatibility domain-containing protein</fullName>
    </recommendedName>
</protein>
<evidence type="ECO:0000259" key="1">
    <source>
        <dbReference type="Pfam" id="PF06985"/>
    </source>
</evidence>
<dbReference type="InterPro" id="IPR052895">
    <property type="entry name" value="HetReg/Transcr_Mod"/>
</dbReference>
<name>A0AAE0MFM9_9PEZI</name>
<evidence type="ECO:0000313" key="2">
    <source>
        <dbReference type="EMBL" id="KAK3329269.1"/>
    </source>
</evidence>
<keyword evidence="3" id="KW-1185">Reference proteome</keyword>